<dbReference type="InterPro" id="IPR038989">
    <property type="entry name" value="UbiJ"/>
</dbReference>
<dbReference type="PANTHER" id="PTHR38693">
    <property type="entry name" value="UBIQUINONE BIOSYNTHESIS PROTEIN UBIJ"/>
    <property type="match status" value="1"/>
</dbReference>
<reference evidence="3 4" key="1">
    <citation type="submission" date="2017-07" db="EMBL/GenBank/DDBJ databases">
        <title>Tamlnaduibacter salinus (Mi-7) genome sequencing.</title>
        <authorList>
            <person name="Verma A."/>
            <person name="Krishnamurthi S."/>
        </authorList>
    </citation>
    <scope>NUCLEOTIDE SEQUENCE [LARGE SCALE GENOMIC DNA]</scope>
    <source>
        <strain evidence="3 4">Mi-7</strain>
    </source>
</reference>
<evidence type="ECO:0000256" key="1">
    <source>
        <dbReference type="HAMAP-Rule" id="MF_02215"/>
    </source>
</evidence>
<dbReference type="Pfam" id="PF02036">
    <property type="entry name" value="SCP2"/>
    <property type="match status" value="1"/>
</dbReference>
<keyword evidence="4" id="KW-1185">Reference proteome</keyword>
<dbReference type="AlphaFoldDB" id="A0A2A2I029"/>
<comment type="function">
    <text evidence="1">Required for ubiquinone (coenzyme Q) biosynthesis. Binds hydrophobic ubiquinone biosynthetic intermediates via its SCP2 domain and is essential for the stability of the Ubi complex. May constitute a docking platform where Ubi enzymes assemble and access their SCP2-bound polyprenyl substrates.</text>
</comment>
<feature type="domain" description="SCP2" evidence="2">
    <location>
        <begin position="19"/>
        <end position="114"/>
    </location>
</feature>
<comment type="pathway">
    <text evidence="1">Cofactor biosynthesis; ubiquinone biosynthesis.</text>
</comment>
<comment type="caution">
    <text evidence="3">The sequence shown here is derived from an EMBL/GenBank/DDBJ whole genome shotgun (WGS) entry which is preliminary data.</text>
</comment>
<dbReference type="SUPFAM" id="SSF55718">
    <property type="entry name" value="SCP-like"/>
    <property type="match status" value="1"/>
</dbReference>
<proteinExistence type="inferred from homology"/>
<dbReference type="Proteomes" id="UP000218332">
    <property type="component" value="Unassembled WGS sequence"/>
</dbReference>
<organism evidence="3 4">
    <name type="scientific">Tamilnaduibacter salinus</name>
    <dbReference type="NCBI Taxonomy" id="1484056"/>
    <lineage>
        <taxon>Bacteria</taxon>
        <taxon>Pseudomonadati</taxon>
        <taxon>Pseudomonadota</taxon>
        <taxon>Gammaproteobacteria</taxon>
        <taxon>Pseudomonadales</taxon>
        <taxon>Marinobacteraceae</taxon>
        <taxon>Tamilnaduibacter</taxon>
    </lineage>
</organism>
<comment type="subcellular location">
    <subcellularLocation>
        <location evidence="1">Cytoplasm</location>
    </subcellularLocation>
</comment>
<sequence length="208" mass="22057">MFPGPTLLSAATAAAETALNRALALDPAGRRALLAALSGPVTVTVNTIGITVTLTRSGDRIGVGSQPAEDASLTLSGGPMAFVTLALGDDAVFSDGRLTVDGDVGQAHALQRALLQLDPDWEAALAERIGELPAHFLGQRLRSALRWQRQAMASITASLEEYLHEETRALPGRRELSATFEDIDQMALRTDRLEARIQRLASSDGESS</sequence>
<dbReference type="GO" id="GO:0005737">
    <property type="term" value="C:cytoplasm"/>
    <property type="evidence" value="ECO:0007669"/>
    <property type="project" value="UniProtKB-SubCell"/>
</dbReference>
<gene>
    <name evidence="1" type="primary">ubiJ</name>
    <name evidence="3" type="ORF">CF392_11400</name>
</gene>
<dbReference type="EMBL" id="NMPM01000065">
    <property type="protein sequence ID" value="PAV25361.1"/>
    <property type="molecule type" value="Genomic_DNA"/>
</dbReference>
<dbReference type="UniPathway" id="UPA00232"/>
<protein>
    <recommendedName>
        <fullName evidence="1">Ubiquinone biosynthesis accessory factor UbiJ</fullName>
    </recommendedName>
</protein>
<comment type="similarity">
    <text evidence="1">Belongs to the UbiJ family.</text>
</comment>
<keyword evidence="1" id="KW-0963">Cytoplasm</keyword>
<dbReference type="InterPro" id="IPR036527">
    <property type="entry name" value="SCP2_sterol-bd_dom_sf"/>
</dbReference>
<keyword evidence="1" id="KW-0831">Ubiquinone biosynthesis</keyword>
<dbReference type="GO" id="GO:0006744">
    <property type="term" value="P:ubiquinone biosynthetic process"/>
    <property type="evidence" value="ECO:0007669"/>
    <property type="project" value="UniProtKB-UniRule"/>
</dbReference>
<dbReference type="PANTHER" id="PTHR38693:SF1">
    <property type="entry name" value="UBIQUINONE BIOSYNTHESIS ACCESSORY FACTOR UBIJ"/>
    <property type="match status" value="1"/>
</dbReference>
<name>A0A2A2I029_9GAMM</name>
<dbReference type="InterPro" id="IPR003033">
    <property type="entry name" value="SCP2_sterol-bd_dom"/>
</dbReference>
<dbReference type="HAMAP" id="MF_02215">
    <property type="entry name" value="UbiJ"/>
    <property type="match status" value="1"/>
</dbReference>
<dbReference type="RefSeq" id="WP_095611583.1">
    <property type="nucleotide sequence ID" value="NZ_NMPM01000065.1"/>
</dbReference>
<evidence type="ECO:0000259" key="2">
    <source>
        <dbReference type="Pfam" id="PF02036"/>
    </source>
</evidence>
<evidence type="ECO:0000313" key="3">
    <source>
        <dbReference type="EMBL" id="PAV25361.1"/>
    </source>
</evidence>
<accession>A0A2A2I029</accession>
<evidence type="ECO:0000313" key="4">
    <source>
        <dbReference type="Proteomes" id="UP000218332"/>
    </source>
</evidence>